<organism evidence="1 2">
    <name type="scientific">Ficus carica</name>
    <name type="common">Common fig</name>
    <dbReference type="NCBI Taxonomy" id="3494"/>
    <lineage>
        <taxon>Eukaryota</taxon>
        <taxon>Viridiplantae</taxon>
        <taxon>Streptophyta</taxon>
        <taxon>Embryophyta</taxon>
        <taxon>Tracheophyta</taxon>
        <taxon>Spermatophyta</taxon>
        <taxon>Magnoliopsida</taxon>
        <taxon>eudicotyledons</taxon>
        <taxon>Gunneridae</taxon>
        <taxon>Pentapetalae</taxon>
        <taxon>rosids</taxon>
        <taxon>fabids</taxon>
        <taxon>Rosales</taxon>
        <taxon>Moraceae</taxon>
        <taxon>Ficeae</taxon>
        <taxon>Ficus</taxon>
    </lineage>
</organism>
<dbReference type="AlphaFoldDB" id="A0AA88EC95"/>
<accession>A0AA88EC95</accession>
<keyword evidence="2" id="KW-1185">Reference proteome</keyword>
<dbReference type="EMBL" id="BTGU01015294">
    <property type="protein sequence ID" value="GMN71693.1"/>
    <property type="molecule type" value="Genomic_DNA"/>
</dbReference>
<reference evidence="1" key="1">
    <citation type="submission" date="2023-07" db="EMBL/GenBank/DDBJ databases">
        <title>draft genome sequence of fig (Ficus carica).</title>
        <authorList>
            <person name="Takahashi T."/>
            <person name="Nishimura K."/>
        </authorList>
    </citation>
    <scope>NUCLEOTIDE SEQUENCE</scope>
</reference>
<proteinExistence type="predicted"/>
<evidence type="ECO:0000313" key="2">
    <source>
        <dbReference type="Proteomes" id="UP001187192"/>
    </source>
</evidence>
<dbReference type="Proteomes" id="UP001187192">
    <property type="component" value="Unassembled WGS sequence"/>
</dbReference>
<gene>
    <name evidence="1" type="ORF">TIFTF001_054634</name>
</gene>
<name>A0AA88EC95_FICCA</name>
<protein>
    <submittedName>
        <fullName evidence="1">Uncharacterized protein</fullName>
    </submittedName>
</protein>
<sequence length="209" mass="23572">MTSMSRIYILVEYNGKWKNVDGSFWRWFGVGMSKDFVVDRSINFLELEETIYDKTSIDRKKQGMTLHVIIKEKYDKGKAIYVCGDDDLNNDGSDALGFHDDYFGCRNNEEISFVTSLFQLNYSGSRRGHHAMHLGTNRGPECRCRAMHLPVLGGKGSNLLMSRPSWEGTRGCSMINRGGTCRHRVLSLPEHGGRGSNHLLMGRTGGETP</sequence>
<comment type="caution">
    <text evidence="1">The sequence shown here is derived from an EMBL/GenBank/DDBJ whole genome shotgun (WGS) entry which is preliminary data.</text>
</comment>
<evidence type="ECO:0000313" key="1">
    <source>
        <dbReference type="EMBL" id="GMN71693.1"/>
    </source>
</evidence>